<evidence type="ECO:0000259" key="11">
    <source>
        <dbReference type="Pfam" id="PF00291"/>
    </source>
</evidence>
<dbReference type="SUPFAM" id="SSF53686">
    <property type="entry name" value="Tryptophan synthase beta subunit-like PLP-dependent enzymes"/>
    <property type="match status" value="1"/>
</dbReference>
<feature type="binding site" evidence="7">
    <location>
        <begin position="270"/>
        <end position="274"/>
    </location>
    <ligand>
        <name>pyridoxal 5'-phosphate</name>
        <dbReference type="ChEBI" id="CHEBI:597326"/>
    </ligand>
</feature>
<dbReference type="GO" id="GO:0004124">
    <property type="term" value="F:cysteine synthase activity"/>
    <property type="evidence" value="ECO:0007669"/>
    <property type="project" value="UniProtKB-UniRule"/>
</dbReference>
<sequence length="399" mass="42668">MALSSPSLLRLLPHHPFALTTSKRHRFSSFNHESSSTSTFPVRTPLVVAAVSGKSSTGTKPKSKSKSKPPPPPPPVTTVSEDEIGTEDSETVNIAEDVTQLIGSTPMVYLNRVTDGCVADIAAKLESMEPCRSVKDRIGLSMINEAEDRGDISPRKSVLVEPTTGNTGLGIAFVAAAKGYRLIVTMPASINVERRMLLRALGAEIVLTSPEKGLKGAVDKAKEIVVKTKNAYMFQQFDNTANTKIHFETTGPEIWEDTMGNVDIFVAGIGTGGTVTGTGSFLKMMNNDIKVVGVEPSERSVISGDNPGYVPGILDVKLLDEVFKVSNEEAIEMARRLALEEGLLVGISSGAAAVAAISLAKRAENTGKLITVLFPSHGERYITTALFSSINKEVQEMSH</sequence>
<dbReference type="NCBIfam" id="TIGR01136">
    <property type="entry name" value="cysKM"/>
    <property type="match status" value="1"/>
</dbReference>
<dbReference type="Pfam" id="PF00291">
    <property type="entry name" value="PALP"/>
    <property type="match status" value="1"/>
</dbReference>
<evidence type="ECO:0000256" key="1">
    <source>
        <dbReference type="ARBA" id="ARBA00001933"/>
    </source>
</evidence>
<feature type="binding site" evidence="7">
    <location>
        <position position="348"/>
    </location>
    <ligand>
        <name>pyridoxal 5'-phosphate</name>
        <dbReference type="ChEBI" id="CHEBI:597326"/>
    </ligand>
</feature>
<dbReference type="Gene3D" id="3.40.50.1100">
    <property type="match status" value="2"/>
</dbReference>
<feature type="binding site" evidence="7">
    <location>
        <position position="166"/>
    </location>
    <ligand>
        <name>pyridoxal 5'-phosphate</name>
        <dbReference type="ChEBI" id="CHEBI:597326"/>
    </ligand>
</feature>
<evidence type="ECO:0000313" key="12">
    <source>
        <dbReference type="EMBL" id="KAG2242952.1"/>
    </source>
</evidence>
<dbReference type="AlphaFoldDB" id="A0A8X7P2B6"/>
<keyword evidence="3 9" id="KW-0028">Amino-acid biosynthesis</keyword>
<dbReference type="CDD" id="cd01561">
    <property type="entry name" value="CBS_like"/>
    <property type="match status" value="1"/>
</dbReference>
<dbReference type="InterPro" id="IPR036052">
    <property type="entry name" value="TrpB-like_PALP_sf"/>
</dbReference>
<dbReference type="PROSITE" id="PS00901">
    <property type="entry name" value="CYS_SYNTHASE"/>
    <property type="match status" value="1"/>
</dbReference>
<evidence type="ECO:0000256" key="5">
    <source>
        <dbReference type="ARBA" id="ARBA00022898"/>
    </source>
</evidence>
<protein>
    <recommendedName>
        <fullName evidence="9">Cysteine synthase</fullName>
        <ecNumber evidence="9">2.5.1.47</ecNumber>
    </recommendedName>
</protein>
<dbReference type="FunFam" id="3.40.50.1100:FF:000006">
    <property type="entry name" value="Cysteine synthase"/>
    <property type="match status" value="1"/>
</dbReference>
<dbReference type="PANTHER" id="PTHR10314">
    <property type="entry name" value="CYSTATHIONINE BETA-SYNTHASE"/>
    <property type="match status" value="1"/>
</dbReference>
<keyword evidence="4 9" id="KW-0808">Transferase</keyword>
<evidence type="ECO:0000256" key="4">
    <source>
        <dbReference type="ARBA" id="ARBA00022679"/>
    </source>
</evidence>
<dbReference type="InterPro" id="IPR001216">
    <property type="entry name" value="P-phosphate_BS"/>
</dbReference>
<dbReference type="Proteomes" id="UP000886595">
    <property type="component" value="Unassembled WGS sequence"/>
</dbReference>
<evidence type="ECO:0000313" key="13">
    <source>
        <dbReference type="Proteomes" id="UP000886595"/>
    </source>
</evidence>
<evidence type="ECO:0000256" key="9">
    <source>
        <dbReference type="RuleBase" id="RU003985"/>
    </source>
</evidence>
<comment type="catalytic activity">
    <reaction evidence="9">
        <text>O-acetyl-L-serine + hydrogen sulfide = L-cysteine + acetate</text>
        <dbReference type="Rhea" id="RHEA:14829"/>
        <dbReference type="ChEBI" id="CHEBI:29919"/>
        <dbReference type="ChEBI" id="CHEBI:30089"/>
        <dbReference type="ChEBI" id="CHEBI:35235"/>
        <dbReference type="ChEBI" id="CHEBI:58340"/>
        <dbReference type="EC" id="2.5.1.47"/>
    </reaction>
</comment>
<dbReference type="OrthoDB" id="10259545at2759"/>
<keyword evidence="13" id="KW-1185">Reference proteome</keyword>
<accession>A0A8X7P2B6</accession>
<dbReference type="InterPro" id="IPR005859">
    <property type="entry name" value="CysK"/>
</dbReference>
<evidence type="ECO:0000256" key="3">
    <source>
        <dbReference type="ARBA" id="ARBA00022605"/>
    </source>
</evidence>
<dbReference type="EC" id="2.5.1.47" evidence="9"/>
<feature type="compositionally biased region" description="Low complexity" evidence="10">
    <location>
        <begin position="51"/>
        <end position="60"/>
    </location>
</feature>
<comment type="similarity">
    <text evidence="2 9">Belongs to the cysteine synthase/cystathionine beta-synthase family.</text>
</comment>
<name>A0A8X7P2B6_BRACI</name>
<evidence type="ECO:0000256" key="8">
    <source>
        <dbReference type="PIRSR" id="PIRSR605856-51"/>
    </source>
</evidence>
<dbReference type="InterPro" id="IPR001926">
    <property type="entry name" value="TrpB-like_PALP"/>
</dbReference>
<keyword evidence="5 7" id="KW-0663">Pyridoxal phosphate</keyword>
<dbReference type="InterPro" id="IPR050214">
    <property type="entry name" value="Cys_Synth/Cystath_Beta-Synth"/>
</dbReference>
<dbReference type="NCBIfam" id="TIGR01139">
    <property type="entry name" value="cysK"/>
    <property type="match status" value="1"/>
</dbReference>
<dbReference type="GO" id="GO:0006535">
    <property type="term" value="P:cysteine biosynthetic process from serine"/>
    <property type="evidence" value="ECO:0007669"/>
    <property type="project" value="UniProtKB-UniRule"/>
</dbReference>
<dbReference type="EMBL" id="JAAMPC010000299">
    <property type="protein sequence ID" value="KAG2242952.1"/>
    <property type="molecule type" value="Genomic_DNA"/>
</dbReference>
<comment type="cofactor">
    <cofactor evidence="1 7 9">
        <name>pyridoxal 5'-phosphate</name>
        <dbReference type="ChEBI" id="CHEBI:597326"/>
    </cofactor>
</comment>
<comment type="caution">
    <text evidence="12">The sequence shown here is derived from an EMBL/GenBank/DDBJ whole genome shotgun (WGS) entry which is preliminary data.</text>
</comment>
<keyword evidence="6 9" id="KW-0198">Cysteine biosynthesis</keyword>
<organism evidence="12 13">
    <name type="scientific">Brassica carinata</name>
    <name type="common">Ethiopian mustard</name>
    <name type="synonym">Abyssinian cabbage</name>
    <dbReference type="NCBI Taxonomy" id="52824"/>
    <lineage>
        <taxon>Eukaryota</taxon>
        <taxon>Viridiplantae</taxon>
        <taxon>Streptophyta</taxon>
        <taxon>Embryophyta</taxon>
        <taxon>Tracheophyta</taxon>
        <taxon>Spermatophyta</taxon>
        <taxon>Magnoliopsida</taxon>
        <taxon>eudicotyledons</taxon>
        <taxon>Gunneridae</taxon>
        <taxon>Pentapetalae</taxon>
        <taxon>rosids</taxon>
        <taxon>malvids</taxon>
        <taxon>Brassicales</taxon>
        <taxon>Brassicaceae</taxon>
        <taxon>Brassiceae</taxon>
        <taxon>Brassica</taxon>
    </lineage>
</organism>
<proteinExistence type="inferred from homology"/>
<feature type="region of interest" description="Disordered" evidence="10">
    <location>
        <begin position="51"/>
        <end position="87"/>
    </location>
</feature>
<evidence type="ECO:0000256" key="7">
    <source>
        <dbReference type="PIRSR" id="PIRSR605856-50"/>
    </source>
</evidence>
<evidence type="ECO:0000256" key="10">
    <source>
        <dbReference type="SAM" id="MobiDB-lite"/>
    </source>
</evidence>
<evidence type="ECO:0000256" key="2">
    <source>
        <dbReference type="ARBA" id="ARBA00007103"/>
    </source>
</evidence>
<reference evidence="12 13" key="1">
    <citation type="submission" date="2020-02" db="EMBL/GenBank/DDBJ databases">
        <authorList>
            <person name="Ma Q."/>
            <person name="Huang Y."/>
            <person name="Song X."/>
            <person name="Pei D."/>
        </authorList>
    </citation>
    <scope>NUCLEOTIDE SEQUENCE [LARGE SCALE GENOMIC DNA]</scope>
    <source>
        <strain evidence="12">Sxm20200214</strain>
        <tissue evidence="12">Leaf</tissue>
    </source>
</reference>
<feature type="domain" description="Tryptophan synthase beta chain-like PALP" evidence="11">
    <location>
        <begin position="98"/>
        <end position="372"/>
    </location>
</feature>
<feature type="modified residue" description="N6-(pyridoxal phosphate)lysine" evidence="8">
    <location>
        <position position="135"/>
    </location>
</feature>
<dbReference type="InterPro" id="IPR005856">
    <property type="entry name" value="Cys_synth"/>
</dbReference>
<gene>
    <name evidence="12" type="ORF">Bca52824_095204</name>
</gene>
<evidence type="ECO:0000256" key="6">
    <source>
        <dbReference type="ARBA" id="ARBA00023192"/>
    </source>
</evidence>